<dbReference type="RefSeq" id="WP_223995277.1">
    <property type="nucleotide sequence ID" value="NZ_CAJZAG010000016.1"/>
</dbReference>
<gene>
    <name evidence="1" type="ORF">LMG32289_06194</name>
</gene>
<reference evidence="1 2" key="1">
    <citation type="submission" date="2021-08" db="EMBL/GenBank/DDBJ databases">
        <authorList>
            <person name="Peeters C."/>
        </authorList>
    </citation>
    <scope>NUCLEOTIDE SEQUENCE [LARGE SCALE GENOMIC DNA]</scope>
    <source>
        <strain evidence="1 2">LMG 32289</strain>
    </source>
</reference>
<protein>
    <submittedName>
        <fullName evidence="1">Uncharacterized protein</fullName>
    </submittedName>
</protein>
<comment type="caution">
    <text evidence="1">The sequence shown here is derived from an EMBL/GenBank/DDBJ whole genome shotgun (WGS) entry which is preliminary data.</text>
</comment>
<organism evidence="1 2">
    <name type="scientific">Cupriavidus pampae</name>
    <dbReference type="NCBI Taxonomy" id="659251"/>
    <lineage>
        <taxon>Bacteria</taxon>
        <taxon>Pseudomonadati</taxon>
        <taxon>Pseudomonadota</taxon>
        <taxon>Betaproteobacteria</taxon>
        <taxon>Burkholderiales</taxon>
        <taxon>Burkholderiaceae</taxon>
        <taxon>Cupriavidus</taxon>
    </lineage>
</organism>
<evidence type="ECO:0000313" key="2">
    <source>
        <dbReference type="Proteomes" id="UP000706525"/>
    </source>
</evidence>
<proteinExistence type="predicted"/>
<dbReference type="Proteomes" id="UP000706525">
    <property type="component" value="Unassembled WGS sequence"/>
</dbReference>
<accession>A0ABM8XZU9</accession>
<dbReference type="EMBL" id="CAJZAG010000016">
    <property type="protein sequence ID" value="CAG9185985.1"/>
    <property type="molecule type" value="Genomic_DNA"/>
</dbReference>
<sequence>MLTLEPSVAAFAALKQNLRLANGRILPFLSAKIDQALARGAGAFTWELLRAGWTGGSGDFPIPLSISAFVDRYAEFTDEQTAVAMGEILSGKRLVIDFEVHAPTRQHDLETITYAVHVRLTEADGTPCEGRFTVPSFVEAAGHEPYRLASAYTHKWDGPGAETRRNNGRDLVSALVRAGTWEGTFFIYDRAHRDAPAEAITAAKAGLARSILTALSLRPRCFVEKPAGFSSRVLQVRMTLPRAVSIAWGGSPFVFTIPELEKRHFRIEGKYGLLLESGWRCSFVEGEWVGLCQSNGVAEHLNPTPMPAVKAALLNAVHTTLQANGVTVQA</sequence>
<name>A0ABM8XZU9_9BURK</name>
<evidence type="ECO:0000313" key="1">
    <source>
        <dbReference type="EMBL" id="CAG9185985.1"/>
    </source>
</evidence>
<keyword evidence="2" id="KW-1185">Reference proteome</keyword>